<sequence length="1450" mass="162947">MFIQEIMEEQVIRGSHATWDPVIDHCMPKYLRFNTMNTDATTSLIPKETNSVSLQIPTLTATNYTTWAIKMEAVMDAQGLWESVEPPANAVLDEKKNKTARAFIFQAIPEDVLLQVAKKKTAKEIWESLKTRYVGAERVQKARLHTLNSEFESLKRKDEESIDDFAGKLSGLGSKYNSLGSTLEDGKLVRKLLDAVPDRYLQLVASMEQYSDVDSMPFEEAVGRLKAYEDRLKLRKGNTSSESGLLLTRSESHLGQKSPGKGYSSGGRGRCSNVERGGRHNTRGRGSHRGRGGRWNAGSHHEMQNGSRKPRDKKHVKCFKCDQLGHYASECEAGKKAHEEVNLTQEEEQTLLLTVYGEKVQNMVLLNEDKVFPACIDDKAERNPNTWYLDNGASNHMTGSKDLFAELDEKVTGQVRFGDGSRVEIRGKGTVLFKCKNGDQFVLREVYFIPALNSNIISLGQMTEEGYEIVMRGDYLKISDEEGKLIMKVQRSTNRLYKIVLHTSKPVCLLTNLDDEGWVWHARLGHVNFTTLGSLVRDELVEGVPRIKHPRQVCEGCLVAKQTRQSFPLEAQWRASKPLELVHADLCGPITPQTIGGNKYFLLLVDDYCRFMWVYLLKSKDEALPKFKIFKVEAEKQTTQKVCMLRTDRGSEFTSKLFNQFCEEQGIKRQLTVPYSPQQNGVVERRNRTILEVTRSLLKTMSVPEPFWGEAVRHSVYLLNRVSTKGFKYKTPYEGLKGRKPKLGHLKIFGCIAHVRKTETHLGKLSDRSLKMVYLGVEPESKGCRLFCPSQNRICVARVKGRDFDETRTWAWNEAQESQPKSRETWGNAKVIIQPGPSSVNSMPNIETSPNSPPGESATSAIHTPTTVHGEQGTSHESSRLQSFSSGSIGSQGSSDSPNRSDIDNVPFQGYRSINEIYDETVPIELEPDELLLIGDEPSSYKEAIVDKEWQEAMKAEIESIKKNKTWELCDLPAGHKAIGLKWVFKLKKDADGKITKHKARIVAKGYVQRKGVDFEEVFAPVARLETIRLILAIAAKEGWPVYHLDVKSAFLNGELQEEVYVSQPDGFVIAGKERMVYKLHKALYGLRQAPRAWNQRLDKALKRVGFLKCPQEQAIYKLQGSKTSLIVGVYVDDLIVTGSDDKQVCDFKQKLNKMFDMVDLGKLSYYLGIKVEQKEGEITICQGGYAKKILQSAGLLDCNPSQWPMDPKLKLTKDETGKPVDATSYRRIIGSLRYLLHTRPDLGYTVGVLSRFMESPKESHLMAMKQVLRYVKGSLDYGLRYRKDGDGELIGFSDSGHGCNAVDGKATTGMAFYYSGNLITCSSQKQKTVALSSCEAEFMAATSAACQALWLKSLLAELIGLTGQSVKLLVDNESAIALMTNPVFHGRSKHIDTKYHFIRECIERGQISVQHVSGNMQKADIMTKALPRIKFSEMRALLGMEDLGDTSAH</sequence>
<dbReference type="GO" id="GO:0003676">
    <property type="term" value="F:nucleic acid binding"/>
    <property type="evidence" value="ECO:0007669"/>
    <property type="project" value="InterPro"/>
</dbReference>
<name>A0A251VAV7_HELAN</name>
<protein>
    <submittedName>
        <fullName evidence="9">Putative zinc finger, CCHC-type</fullName>
    </submittedName>
</protein>
<dbReference type="InterPro" id="IPR043502">
    <property type="entry name" value="DNA/RNA_pol_sf"/>
</dbReference>
<feature type="domain" description="CCHC-type" evidence="7">
    <location>
        <begin position="317"/>
        <end position="331"/>
    </location>
</feature>
<dbReference type="InterPro" id="IPR057670">
    <property type="entry name" value="SH3_retrovirus"/>
</dbReference>
<dbReference type="GO" id="GO:0006508">
    <property type="term" value="P:proteolysis"/>
    <property type="evidence" value="ECO:0007669"/>
    <property type="project" value="UniProtKB-KW"/>
</dbReference>
<keyword evidence="3" id="KW-0064">Aspartyl protease</keyword>
<dbReference type="SUPFAM" id="SSF53098">
    <property type="entry name" value="Ribonuclease H-like"/>
    <property type="match status" value="1"/>
</dbReference>
<dbReference type="InterPro" id="IPR039537">
    <property type="entry name" value="Retrotran_Ty1/copia-like"/>
</dbReference>
<dbReference type="Proteomes" id="UP000215914">
    <property type="component" value="Chromosome 3"/>
</dbReference>
<evidence type="ECO:0000313" key="10">
    <source>
        <dbReference type="Proteomes" id="UP000215914"/>
    </source>
</evidence>
<evidence type="ECO:0000256" key="5">
    <source>
        <dbReference type="PROSITE-ProRule" id="PRU00047"/>
    </source>
</evidence>
<proteinExistence type="predicted"/>
<dbReference type="PROSITE" id="PS50994">
    <property type="entry name" value="INTEGRASE"/>
    <property type="match status" value="1"/>
</dbReference>
<dbReference type="InterPro" id="IPR036397">
    <property type="entry name" value="RNaseH_sf"/>
</dbReference>
<dbReference type="InterPro" id="IPR001584">
    <property type="entry name" value="Integrase_cat-core"/>
</dbReference>
<dbReference type="GO" id="GO:0004190">
    <property type="term" value="F:aspartic-type endopeptidase activity"/>
    <property type="evidence" value="ECO:0007669"/>
    <property type="project" value="UniProtKB-KW"/>
</dbReference>
<dbReference type="Pfam" id="PF14223">
    <property type="entry name" value="Retrotran_gag_2"/>
    <property type="match status" value="1"/>
</dbReference>
<dbReference type="PROSITE" id="PS50158">
    <property type="entry name" value="ZF_CCHC"/>
    <property type="match status" value="1"/>
</dbReference>
<dbReference type="InterPro" id="IPR012337">
    <property type="entry name" value="RNaseH-like_sf"/>
</dbReference>
<dbReference type="Pfam" id="PF22936">
    <property type="entry name" value="Pol_BBD"/>
    <property type="match status" value="1"/>
</dbReference>
<dbReference type="Pfam" id="PF13976">
    <property type="entry name" value="gag_pre-integrs"/>
    <property type="match status" value="1"/>
</dbReference>
<dbReference type="Gene3D" id="3.30.420.10">
    <property type="entry name" value="Ribonuclease H-like superfamily/Ribonuclease H"/>
    <property type="match status" value="1"/>
</dbReference>
<feature type="compositionally biased region" description="Polar residues" evidence="6">
    <location>
        <begin position="857"/>
        <end position="876"/>
    </location>
</feature>
<reference evidence="10" key="1">
    <citation type="journal article" date="2017" name="Nature">
        <title>The sunflower genome provides insights into oil metabolism, flowering and Asterid evolution.</title>
        <authorList>
            <person name="Badouin H."/>
            <person name="Gouzy J."/>
            <person name="Grassa C.J."/>
            <person name="Murat F."/>
            <person name="Staton S.E."/>
            <person name="Cottret L."/>
            <person name="Lelandais-Briere C."/>
            <person name="Owens G.L."/>
            <person name="Carrere S."/>
            <person name="Mayjonade B."/>
            <person name="Legrand L."/>
            <person name="Gill N."/>
            <person name="Kane N.C."/>
            <person name="Bowers J.E."/>
            <person name="Hubner S."/>
            <person name="Bellec A."/>
            <person name="Berard A."/>
            <person name="Berges H."/>
            <person name="Blanchet N."/>
            <person name="Boniface M.C."/>
            <person name="Brunel D."/>
            <person name="Catrice O."/>
            <person name="Chaidir N."/>
            <person name="Claudel C."/>
            <person name="Donnadieu C."/>
            <person name="Faraut T."/>
            <person name="Fievet G."/>
            <person name="Helmstetter N."/>
            <person name="King M."/>
            <person name="Knapp S.J."/>
            <person name="Lai Z."/>
            <person name="Le Paslier M.C."/>
            <person name="Lippi Y."/>
            <person name="Lorenzon L."/>
            <person name="Mandel J.R."/>
            <person name="Marage G."/>
            <person name="Marchand G."/>
            <person name="Marquand E."/>
            <person name="Bret-Mestries E."/>
            <person name="Morien E."/>
            <person name="Nambeesan S."/>
            <person name="Nguyen T."/>
            <person name="Pegot-Espagnet P."/>
            <person name="Pouilly N."/>
            <person name="Raftis F."/>
            <person name="Sallet E."/>
            <person name="Schiex T."/>
            <person name="Thomas J."/>
            <person name="Vandecasteele C."/>
            <person name="Vares D."/>
            <person name="Vear F."/>
            <person name="Vautrin S."/>
            <person name="Crespi M."/>
            <person name="Mangin B."/>
            <person name="Burke J.M."/>
            <person name="Salse J."/>
            <person name="Munos S."/>
            <person name="Vincourt P."/>
            <person name="Rieseberg L.H."/>
            <person name="Langlade N.B."/>
        </authorList>
    </citation>
    <scope>NUCLEOTIDE SEQUENCE [LARGE SCALE GENOMIC DNA]</scope>
    <source>
        <strain evidence="10">cv. SF193</strain>
    </source>
</reference>
<feature type="region of interest" description="Disordered" evidence="6">
    <location>
        <begin position="239"/>
        <end position="314"/>
    </location>
</feature>
<dbReference type="SUPFAM" id="SSF57756">
    <property type="entry name" value="Retrovirus zinc finger-like domains"/>
    <property type="match status" value="1"/>
</dbReference>
<feature type="region of interest" description="Disordered" evidence="6">
    <location>
        <begin position="833"/>
        <end position="906"/>
    </location>
</feature>
<dbReference type="InterPro" id="IPR025724">
    <property type="entry name" value="GAG-pre-integrase_dom"/>
</dbReference>
<keyword evidence="5" id="KW-0863">Zinc-finger</keyword>
<dbReference type="Pfam" id="PF00665">
    <property type="entry name" value="rve"/>
    <property type="match status" value="1"/>
</dbReference>
<organism evidence="9 10">
    <name type="scientific">Helianthus annuus</name>
    <name type="common">Common sunflower</name>
    <dbReference type="NCBI Taxonomy" id="4232"/>
    <lineage>
        <taxon>Eukaryota</taxon>
        <taxon>Viridiplantae</taxon>
        <taxon>Streptophyta</taxon>
        <taxon>Embryophyta</taxon>
        <taxon>Tracheophyta</taxon>
        <taxon>Spermatophyta</taxon>
        <taxon>Magnoliopsida</taxon>
        <taxon>eudicotyledons</taxon>
        <taxon>Gunneridae</taxon>
        <taxon>Pentapetalae</taxon>
        <taxon>asterids</taxon>
        <taxon>campanulids</taxon>
        <taxon>Asterales</taxon>
        <taxon>Asteraceae</taxon>
        <taxon>Asteroideae</taxon>
        <taxon>Heliantheae alliance</taxon>
        <taxon>Heliantheae</taxon>
        <taxon>Helianthus</taxon>
    </lineage>
</organism>
<feature type="compositionally biased region" description="Basic residues" evidence="6">
    <location>
        <begin position="279"/>
        <end position="292"/>
    </location>
</feature>
<evidence type="ECO:0000256" key="2">
    <source>
        <dbReference type="ARBA" id="ARBA00022723"/>
    </source>
</evidence>
<evidence type="ECO:0000313" key="9">
    <source>
        <dbReference type="EMBL" id="OTG32740.1"/>
    </source>
</evidence>
<dbReference type="GO" id="GO:0008270">
    <property type="term" value="F:zinc ion binding"/>
    <property type="evidence" value="ECO:0007669"/>
    <property type="project" value="UniProtKB-KW"/>
</dbReference>
<dbReference type="Pfam" id="PF25597">
    <property type="entry name" value="SH3_retrovirus"/>
    <property type="match status" value="1"/>
</dbReference>
<dbReference type="OMA" id="HYASECE"/>
<dbReference type="InterPro" id="IPR001878">
    <property type="entry name" value="Znf_CCHC"/>
</dbReference>
<keyword evidence="4" id="KW-0378">Hydrolase</keyword>
<dbReference type="InterPro" id="IPR036875">
    <property type="entry name" value="Znf_CCHC_sf"/>
</dbReference>
<feature type="compositionally biased region" description="Low complexity" evidence="6">
    <location>
        <begin position="880"/>
        <end position="897"/>
    </location>
</feature>
<keyword evidence="1" id="KW-0645">Protease</keyword>
<dbReference type="InterPro" id="IPR054722">
    <property type="entry name" value="PolX-like_BBD"/>
</dbReference>
<evidence type="ECO:0000256" key="6">
    <source>
        <dbReference type="SAM" id="MobiDB-lite"/>
    </source>
</evidence>
<dbReference type="SUPFAM" id="SSF56672">
    <property type="entry name" value="DNA/RNA polymerases"/>
    <property type="match status" value="1"/>
</dbReference>
<dbReference type="EMBL" id="CM007892">
    <property type="protein sequence ID" value="OTG32740.1"/>
    <property type="molecule type" value="Genomic_DNA"/>
</dbReference>
<evidence type="ECO:0000256" key="1">
    <source>
        <dbReference type="ARBA" id="ARBA00022670"/>
    </source>
</evidence>
<dbReference type="Pfam" id="PF07727">
    <property type="entry name" value="RVT_2"/>
    <property type="match status" value="1"/>
</dbReference>
<evidence type="ECO:0000256" key="3">
    <source>
        <dbReference type="ARBA" id="ARBA00022750"/>
    </source>
</evidence>
<dbReference type="InParanoid" id="A0A251VAV7"/>
<dbReference type="GO" id="GO:0015074">
    <property type="term" value="P:DNA integration"/>
    <property type="evidence" value="ECO:0007669"/>
    <property type="project" value="InterPro"/>
</dbReference>
<feature type="compositionally biased region" description="Polar residues" evidence="6">
    <location>
        <begin position="836"/>
        <end position="850"/>
    </location>
</feature>
<keyword evidence="10" id="KW-1185">Reference proteome</keyword>
<feature type="domain" description="Integrase catalytic" evidence="8">
    <location>
        <begin position="574"/>
        <end position="740"/>
    </location>
</feature>
<dbReference type="PANTHER" id="PTHR42648:SF25">
    <property type="entry name" value="RNA-DIRECTED DNA POLYMERASE"/>
    <property type="match status" value="1"/>
</dbReference>
<keyword evidence="5" id="KW-0862">Zinc</keyword>
<evidence type="ECO:0000259" key="7">
    <source>
        <dbReference type="PROSITE" id="PS50158"/>
    </source>
</evidence>
<evidence type="ECO:0000259" key="8">
    <source>
        <dbReference type="PROSITE" id="PS50994"/>
    </source>
</evidence>
<dbReference type="InterPro" id="IPR013103">
    <property type="entry name" value="RVT_2"/>
</dbReference>
<gene>
    <name evidence="9" type="ORF">HannXRQ_Chr03g0090001</name>
</gene>
<dbReference type="CDD" id="cd09272">
    <property type="entry name" value="RNase_HI_RT_Ty1"/>
    <property type="match status" value="1"/>
</dbReference>
<evidence type="ECO:0000256" key="4">
    <source>
        <dbReference type="ARBA" id="ARBA00022801"/>
    </source>
</evidence>
<accession>A0A251VAV7</accession>
<dbReference type="Pfam" id="PF00098">
    <property type="entry name" value="zf-CCHC"/>
    <property type="match status" value="1"/>
</dbReference>
<dbReference type="PANTHER" id="PTHR42648">
    <property type="entry name" value="TRANSPOSASE, PUTATIVE-RELATED"/>
    <property type="match status" value="1"/>
</dbReference>
<keyword evidence="2" id="KW-0479">Metal-binding</keyword>